<dbReference type="EMBL" id="KQ760343">
    <property type="protein sequence ID" value="OAD60847.1"/>
    <property type="molecule type" value="Genomic_DNA"/>
</dbReference>
<proteinExistence type="inferred from homology"/>
<feature type="non-terminal residue" evidence="3">
    <location>
        <position position="1"/>
    </location>
</feature>
<feature type="non-terminal residue" evidence="3">
    <location>
        <position position="346"/>
    </location>
</feature>
<sequence length="346" mass="40566">IDHSKILTRNVKSDENIETNSNITKVQSELIQSHDIKFSENDIYNLNDVSEPGPFDHCDEDLSHIGPNITPTYNFAKFANESNTIRQLVNLGVELYKLEANREVLEMFLSLDFDTDMKPYIQFLHDCGVHSENLGHFITRNPMIFKEDIDDLHTRIRYLRAHNFSVDMIQQIVNKHPPWLSFKTKEIDWRLGYFQHTFKLSGVQIKGVSTKCPKLITYDMKRIRRSTFAVTKQMGFNTFETRLILLNAPRVWIRAKTEVVKTFDYLHNDMKLSHDIISHNAKVLQCRKSRLERRHRFLVELKRNQYDPTKPLYVSPLNLVIGSDIDFCDKIAKSSLDIYNNFIKSL</sequence>
<keyword evidence="2" id="KW-0809">Transit peptide</keyword>
<protein>
    <submittedName>
        <fullName evidence="3">mTERF domain-containing protein 1, mitochondrial</fullName>
    </submittedName>
</protein>
<dbReference type="OrthoDB" id="637682at2759"/>
<comment type="similarity">
    <text evidence="1">Belongs to the mTERF family.</text>
</comment>
<dbReference type="PANTHER" id="PTHR13068:SF112">
    <property type="entry name" value="TRANSCRIPTION TERMINATION FACTOR 3, MITOCHONDRIAL"/>
    <property type="match status" value="1"/>
</dbReference>
<evidence type="ECO:0000313" key="3">
    <source>
        <dbReference type="EMBL" id="OAD60847.1"/>
    </source>
</evidence>
<keyword evidence="4" id="KW-1185">Reference proteome</keyword>
<dbReference type="GO" id="GO:0006390">
    <property type="term" value="P:mitochondrial transcription"/>
    <property type="evidence" value="ECO:0007669"/>
    <property type="project" value="TreeGrafter"/>
</dbReference>
<dbReference type="PANTHER" id="PTHR13068">
    <property type="entry name" value="CGI-12 PROTEIN-RELATED"/>
    <property type="match status" value="1"/>
</dbReference>
<dbReference type="GO" id="GO:0005739">
    <property type="term" value="C:mitochondrion"/>
    <property type="evidence" value="ECO:0007669"/>
    <property type="project" value="TreeGrafter"/>
</dbReference>
<accession>A0A310SUG2</accession>
<reference evidence="3 4" key="1">
    <citation type="submission" date="2015-07" db="EMBL/GenBank/DDBJ databases">
        <title>The genome of Eufriesea mexicana.</title>
        <authorList>
            <person name="Pan H."/>
            <person name="Kapheim K."/>
        </authorList>
    </citation>
    <scope>NUCLEOTIDE SEQUENCE [LARGE SCALE GENOMIC DNA]</scope>
    <source>
        <strain evidence="3">0111107269</strain>
        <tissue evidence="3">Whole body</tissue>
    </source>
</reference>
<dbReference type="InterPro" id="IPR003690">
    <property type="entry name" value="MTERF"/>
</dbReference>
<dbReference type="SMART" id="SM00733">
    <property type="entry name" value="Mterf"/>
    <property type="match status" value="6"/>
</dbReference>
<dbReference type="AlphaFoldDB" id="A0A310SUG2"/>
<organism evidence="3 4">
    <name type="scientific">Eufriesea mexicana</name>
    <dbReference type="NCBI Taxonomy" id="516756"/>
    <lineage>
        <taxon>Eukaryota</taxon>
        <taxon>Metazoa</taxon>
        <taxon>Ecdysozoa</taxon>
        <taxon>Arthropoda</taxon>
        <taxon>Hexapoda</taxon>
        <taxon>Insecta</taxon>
        <taxon>Pterygota</taxon>
        <taxon>Neoptera</taxon>
        <taxon>Endopterygota</taxon>
        <taxon>Hymenoptera</taxon>
        <taxon>Apocrita</taxon>
        <taxon>Aculeata</taxon>
        <taxon>Apoidea</taxon>
        <taxon>Anthophila</taxon>
        <taxon>Apidae</taxon>
        <taxon>Eufriesea</taxon>
    </lineage>
</organism>
<name>A0A310SUG2_9HYME</name>
<dbReference type="GO" id="GO:0061668">
    <property type="term" value="P:mitochondrial ribosome assembly"/>
    <property type="evidence" value="ECO:0007669"/>
    <property type="project" value="TreeGrafter"/>
</dbReference>
<gene>
    <name evidence="3" type="ORF">WN48_04662</name>
</gene>
<dbReference type="GO" id="GO:0003676">
    <property type="term" value="F:nucleic acid binding"/>
    <property type="evidence" value="ECO:0007669"/>
    <property type="project" value="InterPro"/>
</dbReference>
<dbReference type="Gene3D" id="1.25.70.10">
    <property type="entry name" value="Transcription termination factor 3, mitochondrial"/>
    <property type="match status" value="1"/>
</dbReference>
<evidence type="ECO:0000256" key="2">
    <source>
        <dbReference type="ARBA" id="ARBA00022946"/>
    </source>
</evidence>
<dbReference type="InterPro" id="IPR038538">
    <property type="entry name" value="MTERF_sf"/>
</dbReference>
<evidence type="ECO:0000313" key="4">
    <source>
        <dbReference type="Proteomes" id="UP000250275"/>
    </source>
</evidence>
<evidence type="ECO:0000256" key="1">
    <source>
        <dbReference type="ARBA" id="ARBA00007692"/>
    </source>
</evidence>
<dbReference type="Proteomes" id="UP000250275">
    <property type="component" value="Unassembled WGS sequence"/>
</dbReference>
<dbReference type="Pfam" id="PF02536">
    <property type="entry name" value="mTERF"/>
    <property type="match status" value="1"/>
</dbReference>